<name>U5DLS6_9CHRO</name>
<evidence type="ECO:0000313" key="1">
    <source>
        <dbReference type="EMBL" id="ERN42601.1"/>
    </source>
</evidence>
<dbReference type="Proteomes" id="UP000016960">
    <property type="component" value="Unassembled WGS sequence"/>
</dbReference>
<evidence type="ECO:0000313" key="2">
    <source>
        <dbReference type="Proteomes" id="UP000016960"/>
    </source>
</evidence>
<comment type="caution">
    <text evidence="1">The sequence shown here is derived from an EMBL/GenBank/DDBJ whole genome shotgun (WGS) entry which is preliminary data.</text>
</comment>
<accession>U5DLS6</accession>
<sequence length="131" mass="15066">MAKEGAFGQLSECKLWCRDVFRFEIFEPAPQVLGQLEYMWIGQLHCFRSKMRTCTRRCPRDTSRSWDVACELGERVGYGLDNIDGERTAAQVKVVLGKWNFNVALAEEHIDSKIQIAFDLKLPLRLGNPDE</sequence>
<gene>
    <name evidence="1" type="ORF">KR51_00006920</name>
</gene>
<proteinExistence type="predicted"/>
<dbReference type="EMBL" id="ASSJ01000015">
    <property type="protein sequence ID" value="ERN42601.1"/>
    <property type="molecule type" value="Genomic_DNA"/>
</dbReference>
<dbReference type="AlphaFoldDB" id="U5DLS6"/>
<reference evidence="1 2" key="1">
    <citation type="submission" date="2013-05" db="EMBL/GenBank/DDBJ databases">
        <title>Draft genome sequence of Rubidibacter lacunae KORDI 51-2.</title>
        <authorList>
            <person name="Choi D.H."/>
            <person name="Noh J.H."/>
            <person name="Kwon K.-K."/>
            <person name="Lee J.-H."/>
            <person name="Ryu J.-Y."/>
        </authorList>
    </citation>
    <scope>NUCLEOTIDE SEQUENCE [LARGE SCALE GENOMIC DNA]</scope>
    <source>
        <strain evidence="1 2">KORDI 51-2</strain>
    </source>
</reference>
<dbReference type="InParanoid" id="U5DLS6"/>
<protein>
    <submittedName>
        <fullName evidence="1">Uncharacterized protein</fullName>
    </submittedName>
</protein>
<keyword evidence="2" id="KW-1185">Reference proteome</keyword>
<organism evidence="1 2">
    <name type="scientific">Rubidibacter lacunae KORDI 51-2</name>
    <dbReference type="NCBI Taxonomy" id="582515"/>
    <lineage>
        <taxon>Bacteria</taxon>
        <taxon>Bacillati</taxon>
        <taxon>Cyanobacteriota</taxon>
        <taxon>Cyanophyceae</taxon>
        <taxon>Oscillatoriophycideae</taxon>
        <taxon>Chroococcales</taxon>
        <taxon>Aphanothecaceae</taxon>
        <taxon>Rubidibacter</taxon>
    </lineage>
</organism>